<proteinExistence type="inferred from homology"/>
<feature type="transmembrane region" description="Helical" evidence="2">
    <location>
        <begin position="386"/>
        <end position="408"/>
    </location>
</feature>
<keyword evidence="2" id="KW-1133">Transmembrane helix</keyword>
<dbReference type="PANTHER" id="PTHR11328">
    <property type="entry name" value="MAJOR FACILITATOR SUPERFAMILY DOMAIN-CONTAINING PROTEIN"/>
    <property type="match status" value="1"/>
</dbReference>
<dbReference type="RefSeq" id="WP_209287505.1">
    <property type="nucleotide sequence ID" value="NZ_JACVEW010000012.1"/>
</dbReference>
<keyword evidence="4" id="KW-1185">Reference proteome</keyword>
<feature type="transmembrane region" description="Helical" evidence="2">
    <location>
        <begin position="173"/>
        <end position="192"/>
    </location>
</feature>
<reference evidence="3 4" key="1">
    <citation type="submission" date="2020-09" db="EMBL/GenBank/DDBJ databases">
        <authorList>
            <person name="Tanuku N.R.S."/>
        </authorList>
    </citation>
    <scope>NUCLEOTIDE SEQUENCE [LARGE SCALE GENOMIC DNA]</scope>
    <source>
        <strain evidence="3 4">AK62</strain>
    </source>
</reference>
<feature type="transmembrane region" description="Helical" evidence="2">
    <location>
        <begin position="309"/>
        <end position="328"/>
    </location>
</feature>
<accession>A0ABS3ZB09</accession>
<feature type="transmembrane region" description="Helical" evidence="2">
    <location>
        <begin position="78"/>
        <end position="97"/>
    </location>
</feature>
<feature type="transmembrane region" description="Helical" evidence="2">
    <location>
        <begin position="220"/>
        <end position="243"/>
    </location>
</feature>
<feature type="transmembrane region" description="Helical" evidence="2">
    <location>
        <begin position="284"/>
        <end position="303"/>
    </location>
</feature>
<keyword evidence="2" id="KW-0812">Transmembrane</keyword>
<keyword evidence="2" id="KW-0472">Membrane</keyword>
<dbReference type="Pfam" id="PF13347">
    <property type="entry name" value="MFS_2"/>
    <property type="match status" value="1"/>
</dbReference>
<sequence length="435" mass="47615">MKPLSRRQLVSYALPGLPLAIPTVGLYVLLPTWYVEHWSLSLGLVGLLLMLARLSDLITDPLIGHWLDCGHPARFRQFILAGAFICLPGLGMLLSPAQNAEALSLLAGSVLLYLGWTLIQVPYLSWLTSLSHDSHQRARAASVREGFTLAGLLISAAAPALGLYMGLTTGQVLLLMAALTVIPGMLALTCLLRETPLPVRQIQHRPHHWRGILRNRPARMLLGSWFFNGIANGVPAVLFPLFVTQTLQAREADRGLLILLYFGAAVASLPLWLALSRRFDKVDIWRFCMLLSVPAFLPATLLGPGDLNLFVPICLLTGLLLGADLALPHVMQAEVCDWDRFRFRCQRRGLLFACWNAANKLALALAAMIGLGLLQLAEWQIPAHSSLTLALIYAGIPCVFKTVAVVWLRGYPLRQAGHQALRARLAGTDGDPHAD</sequence>
<name>A0ABS3ZB09_9GAMM</name>
<dbReference type="InterPro" id="IPR036259">
    <property type="entry name" value="MFS_trans_sf"/>
</dbReference>
<protein>
    <submittedName>
        <fullName evidence="3">MFS transporter</fullName>
    </submittedName>
</protein>
<feature type="transmembrane region" description="Helical" evidence="2">
    <location>
        <begin position="103"/>
        <end position="126"/>
    </location>
</feature>
<dbReference type="EMBL" id="JACVEW010000012">
    <property type="protein sequence ID" value="MBP0048888.1"/>
    <property type="molecule type" value="Genomic_DNA"/>
</dbReference>
<dbReference type="Gene3D" id="1.20.1250.20">
    <property type="entry name" value="MFS general substrate transporter like domains"/>
    <property type="match status" value="2"/>
</dbReference>
<feature type="transmembrane region" description="Helical" evidence="2">
    <location>
        <begin position="349"/>
        <end position="374"/>
    </location>
</feature>
<evidence type="ECO:0000313" key="3">
    <source>
        <dbReference type="EMBL" id="MBP0048888.1"/>
    </source>
</evidence>
<dbReference type="InterPro" id="IPR039672">
    <property type="entry name" value="MFS_2"/>
</dbReference>
<feature type="transmembrane region" description="Helical" evidence="2">
    <location>
        <begin position="147"/>
        <end position="167"/>
    </location>
</feature>
<feature type="transmembrane region" description="Helical" evidence="2">
    <location>
        <begin position="255"/>
        <end position="275"/>
    </location>
</feature>
<evidence type="ECO:0000313" key="4">
    <source>
        <dbReference type="Proteomes" id="UP000810171"/>
    </source>
</evidence>
<organism evidence="3 4">
    <name type="scientific">Marinobacterium alkalitolerans</name>
    <dbReference type="NCBI Taxonomy" id="1542925"/>
    <lineage>
        <taxon>Bacteria</taxon>
        <taxon>Pseudomonadati</taxon>
        <taxon>Pseudomonadota</taxon>
        <taxon>Gammaproteobacteria</taxon>
        <taxon>Oceanospirillales</taxon>
        <taxon>Oceanospirillaceae</taxon>
        <taxon>Marinobacterium</taxon>
    </lineage>
</organism>
<comment type="similarity">
    <text evidence="1">Belongs to the sodium:galactoside symporter (TC 2.A.2) family.</text>
</comment>
<feature type="transmembrane region" description="Helical" evidence="2">
    <location>
        <begin position="40"/>
        <end position="58"/>
    </location>
</feature>
<dbReference type="Proteomes" id="UP000810171">
    <property type="component" value="Unassembled WGS sequence"/>
</dbReference>
<dbReference type="PANTHER" id="PTHR11328:SF24">
    <property type="entry name" value="MAJOR FACILITATOR SUPERFAMILY (MFS) PROFILE DOMAIN-CONTAINING PROTEIN"/>
    <property type="match status" value="1"/>
</dbReference>
<gene>
    <name evidence="3" type="ORF">H9C73_09075</name>
</gene>
<evidence type="ECO:0000256" key="1">
    <source>
        <dbReference type="ARBA" id="ARBA00009617"/>
    </source>
</evidence>
<dbReference type="SUPFAM" id="SSF103473">
    <property type="entry name" value="MFS general substrate transporter"/>
    <property type="match status" value="1"/>
</dbReference>
<comment type="caution">
    <text evidence="3">The sequence shown here is derived from an EMBL/GenBank/DDBJ whole genome shotgun (WGS) entry which is preliminary data.</text>
</comment>
<feature type="transmembrane region" description="Helical" evidence="2">
    <location>
        <begin position="12"/>
        <end position="34"/>
    </location>
</feature>
<evidence type="ECO:0000256" key="2">
    <source>
        <dbReference type="SAM" id="Phobius"/>
    </source>
</evidence>